<name>A0AAD6D3M6_9EURO</name>
<dbReference type="Proteomes" id="UP001220324">
    <property type="component" value="Unassembled WGS sequence"/>
</dbReference>
<comment type="caution">
    <text evidence="2">The sequence shown here is derived from an EMBL/GenBank/DDBJ whole genome shotgun (WGS) entry which is preliminary data.</text>
</comment>
<keyword evidence="1" id="KW-0472">Membrane</keyword>
<dbReference type="PANTHER" id="PTHR38636">
    <property type="entry name" value="PROTEIN CBG20488"/>
    <property type="match status" value="1"/>
</dbReference>
<feature type="transmembrane region" description="Helical" evidence="1">
    <location>
        <begin position="56"/>
        <end position="78"/>
    </location>
</feature>
<sequence>MSHFYPTAEYAEDQPLARTILATHVASRGFQLGTALGLISYTIESAFKRRSMTVPLLLRSAGAGSIIGAGISTVGMVARMWGREDIEWNDRSWRLRYNTGQLAMDNWSEPGAIMGALAVALRGPLVAMSGGWRGVAGGAGIGSLVGVIGCICFTEGFQKKTK</sequence>
<gene>
    <name evidence="2" type="ORF">N7494_001849</name>
</gene>
<evidence type="ECO:0000313" key="2">
    <source>
        <dbReference type="EMBL" id="KAJ5552471.1"/>
    </source>
</evidence>
<dbReference type="Pfam" id="PF08560">
    <property type="entry name" value="DUF1757"/>
    <property type="match status" value="1"/>
</dbReference>
<proteinExistence type="predicted"/>
<keyword evidence="1" id="KW-1133">Transmembrane helix</keyword>
<evidence type="ECO:0000313" key="3">
    <source>
        <dbReference type="Proteomes" id="UP001220324"/>
    </source>
</evidence>
<reference evidence="2 3" key="1">
    <citation type="journal article" date="2023" name="IMA Fungus">
        <title>Comparative genomic study of the Penicillium genus elucidates a diverse pangenome and 15 lateral gene transfer events.</title>
        <authorList>
            <person name="Petersen C."/>
            <person name="Sorensen T."/>
            <person name="Nielsen M.R."/>
            <person name="Sondergaard T.E."/>
            <person name="Sorensen J.L."/>
            <person name="Fitzpatrick D.A."/>
            <person name="Frisvad J.C."/>
            <person name="Nielsen K.L."/>
        </authorList>
    </citation>
    <scope>NUCLEOTIDE SEQUENCE [LARGE SCALE GENOMIC DNA]</scope>
    <source>
        <strain evidence="2 3">IBT 35679</strain>
    </source>
</reference>
<protein>
    <submittedName>
        <fullName evidence="2">Uncharacterized protein</fullName>
    </submittedName>
</protein>
<accession>A0AAD6D3M6</accession>
<dbReference type="AlphaFoldDB" id="A0AAD6D3M6"/>
<dbReference type="InterPro" id="IPR013869">
    <property type="entry name" value="DUF1757"/>
</dbReference>
<evidence type="ECO:0000256" key="1">
    <source>
        <dbReference type="SAM" id="Phobius"/>
    </source>
</evidence>
<dbReference type="EMBL" id="JAQIZZ010000002">
    <property type="protein sequence ID" value="KAJ5552471.1"/>
    <property type="molecule type" value="Genomic_DNA"/>
</dbReference>
<feature type="transmembrane region" description="Helical" evidence="1">
    <location>
        <begin position="131"/>
        <end position="153"/>
    </location>
</feature>
<keyword evidence="1" id="KW-0812">Transmembrane</keyword>
<keyword evidence="3" id="KW-1185">Reference proteome</keyword>
<dbReference type="PANTHER" id="PTHR38636:SF1">
    <property type="entry name" value="CHLORIDE CHANNEL PROTEIN CLC-D"/>
    <property type="match status" value="1"/>
</dbReference>
<organism evidence="2 3">
    <name type="scientific">Penicillium frequentans</name>
    <dbReference type="NCBI Taxonomy" id="3151616"/>
    <lineage>
        <taxon>Eukaryota</taxon>
        <taxon>Fungi</taxon>
        <taxon>Dikarya</taxon>
        <taxon>Ascomycota</taxon>
        <taxon>Pezizomycotina</taxon>
        <taxon>Eurotiomycetes</taxon>
        <taxon>Eurotiomycetidae</taxon>
        <taxon>Eurotiales</taxon>
        <taxon>Aspergillaceae</taxon>
        <taxon>Penicillium</taxon>
    </lineage>
</organism>